<gene>
    <name evidence="1" type="ORF">RHMOL_Rhmol09G0048000</name>
</gene>
<keyword evidence="2" id="KW-1185">Reference proteome</keyword>
<organism evidence="1 2">
    <name type="scientific">Rhododendron molle</name>
    <name type="common">Chinese azalea</name>
    <name type="synonym">Azalea mollis</name>
    <dbReference type="NCBI Taxonomy" id="49168"/>
    <lineage>
        <taxon>Eukaryota</taxon>
        <taxon>Viridiplantae</taxon>
        <taxon>Streptophyta</taxon>
        <taxon>Embryophyta</taxon>
        <taxon>Tracheophyta</taxon>
        <taxon>Spermatophyta</taxon>
        <taxon>Magnoliopsida</taxon>
        <taxon>eudicotyledons</taxon>
        <taxon>Gunneridae</taxon>
        <taxon>Pentapetalae</taxon>
        <taxon>asterids</taxon>
        <taxon>Ericales</taxon>
        <taxon>Ericaceae</taxon>
        <taxon>Ericoideae</taxon>
        <taxon>Rhodoreae</taxon>
        <taxon>Rhododendron</taxon>
    </lineage>
</organism>
<sequence>MLLKSLNSYTIALMSGFALLILLLSGILEFPSVSSLIPSAKGYRLQAKSTLDPFSDLFGAFRQWDAQVGCSQFREKHKGLVKNGSLAFQEVDGELGCGEVEMGHVSVLVKGWTWVPDNLDNLYSCRCGLSCLWTKSSVLADKPDALLFETVSPPVQSVFASEECKLYAILAVNESKEATASDLKFSSEKKLHGHAEWRILDILWSEGFGEKWSKWIRAFKFHIDVANPVNERRNGEPLRVYMNLEAGRKRSDREDLFISYHAEDDVQATYAGALFHNNRNYHLSSDKNNDALVYWSSSRCLSQRNKLAMALLKLLPHHSFGKCLNNVGGLDMALTLYPDCVKDQNSAPQWWDHLHCAMSHYKFVLAIENTVTESYVTEKLFYALDSGAVPIYFGAPNVWDFVPPHSIIDGTKFASMEELASYVKGLANDPIAYAEYHAWRRCGVMGSYVKARATSLDTLPCRLCEAVSRRGGRNARAL</sequence>
<accession>A0ACC0M9M7</accession>
<reference evidence="1" key="1">
    <citation type="submission" date="2022-02" db="EMBL/GenBank/DDBJ databases">
        <title>Plant Genome Project.</title>
        <authorList>
            <person name="Zhang R.-G."/>
        </authorList>
    </citation>
    <scope>NUCLEOTIDE SEQUENCE</scope>
    <source>
        <strain evidence="1">AT1</strain>
    </source>
</reference>
<proteinExistence type="predicted"/>
<dbReference type="EMBL" id="CM046396">
    <property type="protein sequence ID" value="KAI8537738.1"/>
    <property type="molecule type" value="Genomic_DNA"/>
</dbReference>
<protein>
    <submittedName>
        <fullName evidence="1">Uncharacterized protein</fullName>
    </submittedName>
</protein>
<comment type="caution">
    <text evidence="1">The sequence shown here is derived from an EMBL/GenBank/DDBJ whole genome shotgun (WGS) entry which is preliminary data.</text>
</comment>
<evidence type="ECO:0000313" key="2">
    <source>
        <dbReference type="Proteomes" id="UP001062846"/>
    </source>
</evidence>
<evidence type="ECO:0000313" key="1">
    <source>
        <dbReference type="EMBL" id="KAI8537738.1"/>
    </source>
</evidence>
<dbReference type="Proteomes" id="UP001062846">
    <property type="component" value="Chromosome 9"/>
</dbReference>
<name>A0ACC0M9M7_RHOML</name>